<dbReference type="AlphaFoldDB" id="A0AAD5TUP6"/>
<reference evidence="2" key="1">
    <citation type="submission" date="2020-05" db="EMBL/GenBank/DDBJ databases">
        <title>Phylogenomic resolution of chytrid fungi.</title>
        <authorList>
            <person name="Stajich J.E."/>
            <person name="Amses K."/>
            <person name="Simmons R."/>
            <person name="Seto K."/>
            <person name="Myers J."/>
            <person name="Bonds A."/>
            <person name="Quandt C.A."/>
            <person name="Barry K."/>
            <person name="Liu P."/>
            <person name="Grigoriev I."/>
            <person name="Longcore J.E."/>
            <person name="James T.Y."/>
        </authorList>
    </citation>
    <scope>NUCLEOTIDE SEQUENCE</scope>
    <source>
        <strain evidence="2">JEL0476</strain>
    </source>
</reference>
<dbReference type="EMBL" id="JADGJW010001100">
    <property type="protein sequence ID" value="KAJ3206770.1"/>
    <property type="molecule type" value="Genomic_DNA"/>
</dbReference>
<proteinExistence type="predicted"/>
<sequence>MVLKLFWLTTIVVNFINAATIIRREEGFALTCNGFTIPGSNVRCTFSTPTSSKGNYIRLYKKNGNIDATADRSVRCPSNSGEVFLATSVFDSGLWIVDLVNMDTWTVPVSQTVEVSASPRLGFSLSCESVVEPGKNVNCKCQSPLSGKGNYLRIYKIGNVDATADRSLKCPPESGEVSLATSIFDSGLWTVDLVNIDTWTVPASQSVAIIAPKWELKCTWTGPIVNCNYETKGPRDSSYIR</sequence>
<feature type="chain" id="PRO_5042295292" evidence="1">
    <location>
        <begin position="19"/>
        <end position="241"/>
    </location>
</feature>
<accession>A0AAD5TUP6</accession>
<evidence type="ECO:0000313" key="2">
    <source>
        <dbReference type="EMBL" id="KAJ3206770.1"/>
    </source>
</evidence>
<dbReference type="Proteomes" id="UP001211065">
    <property type="component" value="Unassembled WGS sequence"/>
</dbReference>
<comment type="caution">
    <text evidence="2">The sequence shown here is derived from an EMBL/GenBank/DDBJ whole genome shotgun (WGS) entry which is preliminary data.</text>
</comment>
<organism evidence="2 3">
    <name type="scientific">Clydaea vesicula</name>
    <dbReference type="NCBI Taxonomy" id="447962"/>
    <lineage>
        <taxon>Eukaryota</taxon>
        <taxon>Fungi</taxon>
        <taxon>Fungi incertae sedis</taxon>
        <taxon>Chytridiomycota</taxon>
        <taxon>Chytridiomycota incertae sedis</taxon>
        <taxon>Chytridiomycetes</taxon>
        <taxon>Lobulomycetales</taxon>
        <taxon>Lobulomycetaceae</taxon>
        <taxon>Clydaea</taxon>
    </lineage>
</organism>
<evidence type="ECO:0000256" key="1">
    <source>
        <dbReference type="SAM" id="SignalP"/>
    </source>
</evidence>
<gene>
    <name evidence="2" type="ORF">HK099_000465</name>
</gene>
<feature type="signal peptide" evidence="1">
    <location>
        <begin position="1"/>
        <end position="18"/>
    </location>
</feature>
<feature type="non-terminal residue" evidence="2">
    <location>
        <position position="241"/>
    </location>
</feature>
<keyword evidence="1" id="KW-0732">Signal</keyword>
<evidence type="ECO:0000313" key="3">
    <source>
        <dbReference type="Proteomes" id="UP001211065"/>
    </source>
</evidence>
<protein>
    <submittedName>
        <fullName evidence="2">Uncharacterized protein</fullName>
    </submittedName>
</protein>
<name>A0AAD5TUP6_9FUNG</name>
<keyword evidence="3" id="KW-1185">Reference proteome</keyword>